<feature type="transmembrane region" description="Helical" evidence="5">
    <location>
        <begin position="347"/>
        <end position="380"/>
    </location>
</feature>
<feature type="domain" description="Major facilitator superfamily (MFS) profile" evidence="6">
    <location>
        <begin position="207"/>
        <end position="387"/>
    </location>
</feature>
<feature type="transmembrane region" description="Helical" evidence="5">
    <location>
        <begin position="164"/>
        <end position="185"/>
    </location>
</feature>
<name>A0A4R4YMA4_9ACTN</name>
<evidence type="ECO:0000313" key="7">
    <source>
        <dbReference type="EMBL" id="TDD46178.1"/>
    </source>
</evidence>
<sequence>MTGGRAFWPLLAIHAVLVQAVSYGMRPSLSYAVLDLGYGPGWVAVVAAMFAVPPLVLAVVTGRLVDRLGERPGLVIGGVALTASAVVACLGSRSLAMLVTATALLGVGIVFSMVAEQSAVAGRARPGGLDAAFGGYTFITSLGQGVGPLLLLVPPASGSQAPPLVPIAAVCGVASLVILAVSFGFGSRHRAARAPDARRWPARRLLAIPGMYRAMLVGALILASIDVTLAYLPVLAHERGIAPGWVTAMLAARAATQMLSRVNLARLVRMLGRRRLTVVACVVSGLALLGLTPPSPVAVLIVLTSVYGFAAGVCQPITMGWVAALAPLGTRGTVLSLRIAGNRLGQSLIPILSGAAATVGGASGVLALTGATLGIAAWSATAIPDKD</sequence>
<keyword evidence="2 5" id="KW-0812">Transmembrane</keyword>
<feature type="transmembrane region" description="Helical" evidence="5">
    <location>
        <begin position="205"/>
        <end position="225"/>
    </location>
</feature>
<evidence type="ECO:0000256" key="5">
    <source>
        <dbReference type="SAM" id="Phobius"/>
    </source>
</evidence>
<dbReference type="InterPro" id="IPR020846">
    <property type="entry name" value="MFS_dom"/>
</dbReference>
<proteinExistence type="predicted"/>
<dbReference type="PANTHER" id="PTHR23518">
    <property type="entry name" value="C-METHYLTRANSFERASE"/>
    <property type="match status" value="1"/>
</dbReference>
<keyword evidence="3 5" id="KW-1133">Transmembrane helix</keyword>
<evidence type="ECO:0000256" key="1">
    <source>
        <dbReference type="ARBA" id="ARBA00004651"/>
    </source>
</evidence>
<dbReference type="OrthoDB" id="4612864at2"/>
<evidence type="ECO:0000259" key="6">
    <source>
        <dbReference type="PROSITE" id="PS50850"/>
    </source>
</evidence>
<dbReference type="InterPro" id="IPR036259">
    <property type="entry name" value="MFS_trans_sf"/>
</dbReference>
<dbReference type="PROSITE" id="PS50850">
    <property type="entry name" value="MFS"/>
    <property type="match status" value="1"/>
</dbReference>
<dbReference type="AlphaFoldDB" id="A0A4R4YMA4"/>
<comment type="caution">
    <text evidence="7">The sequence shown here is derived from an EMBL/GenBank/DDBJ whole genome shotgun (WGS) entry which is preliminary data.</text>
</comment>
<feature type="transmembrane region" description="Helical" evidence="5">
    <location>
        <begin position="96"/>
        <end position="115"/>
    </location>
</feature>
<dbReference type="InterPro" id="IPR011701">
    <property type="entry name" value="MFS"/>
</dbReference>
<accession>A0A4R4YMA4</accession>
<dbReference type="GO" id="GO:0022857">
    <property type="term" value="F:transmembrane transporter activity"/>
    <property type="evidence" value="ECO:0007669"/>
    <property type="project" value="InterPro"/>
</dbReference>
<evidence type="ECO:0000256" key="4">
    <source>
        <dbReference type="ARBA" id="ARBA00023136"/>
    </source>
</evidence>
<keyword evidence="8" id="KW-1185">Reference proteome</keyword>
<dbReference type="Proteomes" id="UP000295302">
    <property type="component" value="Unassembled WGS sequence"/>
</dbReference>
<feature type="transmembrane region" description="Helical" evidence="5">
    <location>
        <begin position="72"/>
        <end position="90"/>
    </location>
</feature>
<dbReference type="Pfam" id="PF07690">
    <property type="entry name" value="MFS_1"/>
    <property type="match status" value="1"/>
</dbReference>
<feature type="transmembrane region" description="Helical" evidence="5">
    <location>
        <begin position="298"/>
        <end position="326"/>
    </location>
</feature>
<feature type="transmembrane region" description="Helical" evidence="5">
    <location>
        <begin position="276"/>
        <end position="292"/>
    </location>
</feature>
<comment type="subcellular location">
    <subcellularLocation>
        <location evidence="1">Cell membrane</location>
        <topology evidence="1">Multi-pass membrane protein</topology>
    </subcellularLocation>
</comment>
<evidence type="ECO:0000313" key="8">
    <source>
        <dbReference type="Proteomes" id="UP000295302"/>
    </source>
</evidence>
<feature type="transmembrane region" description="Helical" evidence="5">
    <location>
        <begin position="36"/>
        <end position="60"/>
    </location>
</feature>
<keyword evidence="4 5" id="KW-0472">Membrane</keyword>
<protein>
    <submittedName>
        <fullName evidence="7">MFS transporter</fullName>
    </submittedName>
</protein>
<reference evidence="7 8" key="1">
    <citation type="submission" date="2019-03" db="EMBL/GenBank/DDBJ databases">
        <title>Draft genome sequences of novel Actinobacteria.</title>
        <authorList>
            <person name="Sahin N."/>
            <person name="Ay H."/>
            <person name="Saygin H."/>
        </authorList>
    </citation>
    <scope>NUCLEOTIDE SEQUENCE [LARGE SCALE GENOMIC DNA]</scope>
    <source>
        <strain evidence="7 8">CH32</strain>
    </source>
</reference>
<dbReference type="GO" id="GO:0005886">
    <property type="term" value="C:plasma membrane"/>
    <property type="evidence" value="ECO:0007669"/>
    <property type="project" value="UniProtKB-SubCell"/>
</dbReference>
<gene>
    <name evidence="7" type="ORF">E1286_21630</name>
</gene>
<dbReference type="PANTHER" id="PTHR23518:SF2">
    <property type="entry name" value="MAJOR FACILITATOR SUPERFAMILY TRANSPORTER"/>
    <property type="match status" value="1"/>
</dbReference>
<dbReference type="RefSeq" id="WP_132615260.1">
    <property type="nucleotide sequence ID" value="NZ_SMKQ01000065.1"/>
</dbReference>
<dbReference type="SUPFAM" id="SSF103473">
    <property type="entry name" value="MFS general substrate transporter"/>
    <property type="match status" value="1"/>
</dbReference>
<organism evidence="7 8">
    <name type="scientific">Nonomuraea terrae</name>
    <dbReference type="NCBI Taxonomy" id="2530383"/>
    <lineage>
        <taxon>Bacteria</taxon>
        <taxon>Bacillati</taxon>
        <taxon>Actinomycetota</taxon>
        <taxon>Actinomycetes</taxon>
        <taxon>Streptosporangiales</taxon>
        <taxon>Streptosporangiaceae</taxon>
        <taxon>Nonomuraea</taxon>
    </lineage>
</organism>
<dbReference type="EMBL" id="SMKQ01000065">
    <property type="protein sequence ID" value="TDD46178.1"/>
    <property type="molecule type" value="Genomic_DNA"/>
</dbReference>
<feature type="transmembrane region" description="Helical" evidence="5">
    <location>
        <begin position="127"/>
        <end position="152"/>
    </location>
</feature>
<evidence type="ECO:0000256" key="2">
    <source>
        <dbReference type="ARBA" id="ARBA00022692"/>
    </source>
</evidence>
<feature type="transmembrane region" description="Helical" evidence="5">
    <location>
        <begin position="245"/>
        <end position="264"/>
    </location>
</feature>
<evidence type="ECO:0000256" key="3">
    <source>
        <dbReference type="ARBA" id="ARBA00022989"/>
    </source>
</evidence>
<dbReference type="Gene3D" id="1.20.1250.20">
    <property type="entry name" value="MFS general substrate transporter like domains"/>
    <property type="match status" value="2"/>
</dbReference>